<dbReference type="InterPro" id="IPR011006">
    <property type="entry name" value="CheY-like_superfamily"/>
</dbReference>
<dbReference type="SUPFAM" id="SSF52172">
    <property type="entry name" value="CheY-like"/>
    <property type="match status" value="1"/>
</dbReference>
<evidence type="ECO:0000256" key="1">
    <source>
        <dbReference type="ARBA" id="ARBA00023125"/>
    </source>
</evidence>
<keyword evidence="5" id="KW-1185">Reference proteome</keyword>
<proteinExistence type="predicted"/>
<evidence type="ECO:0000313" key="5">
    <source>
        <dbReference type="Proteomes" id="UP000481583"/>
    </source>
</evidence>
<dbReference type="PROSITE" id="PS50110">
    <property type="entry name" value="RESPONSE_REGULATORY"/>
    <property type="match status" value="1"/>
</dbReference>
<accession>A0A6G4TRY8</accession>
<dbReference type="GO" id="GO:0003677">
    <property type="term" value="F:DNA binding"/>
    <property type="evidence" value="ECO:0007669"/>
    <property type="project" value="UniProtKB-KW"/>
</dbReference>
<dbReference type="GO" id="GO:0006355">
    <property type="term" value="P:regulation of DNA-templated transcription"/>
    <property type="evidence" value="ECO:0007669"/>
    <property type="project" value="InterPro"/>
</dbReference>
<dbReference type="InterPro" id="IPR001789">
    <property type="entry name" value="Sig_transdc_resp-reg_receiver"/>
</dbReference>
<name>A0A6G4TRY8_9ACTN</name>
<dbReference type="EMBL" id="JAAKZV010000002">
    <property type="protein sequence ID" value="NGN62552.1"/>
    <property type="molecule type" value="Genomic_DNA"/>
</dbReference>
<dbReference type="GO" id="GO:0000160">
    <property type="term" value="P:phosphorelay signal transduction system"/>
    <property type="evidence" value="ECO:0007669"/>
    <property type="project" value="InterPro"/>
</dbReference>
<gene>
    <name evidence="4" type="ORF">G5C51_01315</name>
</gene>
<dbReference type="SUPFAM" id="SSF46894">
    <property type="entry name" value="C-terminal effector domain of the bipartite response regulators"/>
    <property type="match status" value="1"/>
</dbReference>
<keyword evidence="1" id="KW-0238">DNA-binding</keyword>
<evidence type="ECO:0000256" key="2">
    <source>
        <dbReference type="PROSITE-ProRule" id="PRU00169"/>
    </source>
</evidence>
<comment type="caution">
    <text evidence="2">Lacks conserved residue(s) required for the propagation of feature annotation.</text>
</comment>
<dbReference type="InterPro" id="IPR016032">
    <property type="entry name" value="Sig_transdc_resp-reg_C-effctor"/>
</dbReference>
<dbReference type="Gene3D" id="3.40.50.2300">
    <property type="match status" value="1"/>
</dbReference>
<reference evidence="4 5" key="1">
    <citation type="submission" date="2020-02" db="EMBL/GenBank/DDBJ databases">
        <title>Whole-genome analyses of novel actinobacteria.</title>
        <authorList>
            <person name="Sahin N."/>
        </authorList>
    </citation>
    <scope>NUCLEOTIDE SEQUENCE [LARGE SCALE GENOMIC DNA]</scope>
    <source>
        <strain evidence="4 5">A7024</strain>
    </source>
</reference>
<dbReference type="AlphaFoldDB" id="A0A6G4TRY8"/>
<feature type="domain" description="Response regulatory" evidence="3">
    <location>
        <begin position="1"/>
        <end position="42"/>
    </location>
</feature>
<sequence>MIVLTGTDDLELGQQALMAGAHGFLTKSSDPAVLVAPLLTIASGLCVLERDMVDALLATARKSPGRAPGQALRPGAAALGPPCAGRGYSDFAQRMLASDRTAKRMISALLRKIHATNRTEAAGLTGRYGILDATVAD</sequence>
<dbReference type="RefSeq" id="WP_165230091.1">
    <property type="nucleotide sequence ID" value="NZ_JAAKZV010000002.1"/>
</dbReference>
<evidence type="ECO:0000313" key="4">
    <source>
        <dbReference type="EMBL" id="NGN62552.1"/>
    </source>
</evidence>
<dbReference type="Proteomes" id="UP000481583">
    <property type="component" value="Unassembled WGS sequence"/>
</dbReference>
<protein>
    <submittedName>
        <fullName evidence="4">Response regulator transcription factor</fullName>
    </submittedName>
</protein>
<evidence type="ECO:0000259" key="3">
    <source>
        <dbReference type="PROSITE" id="PS50110"/>
    </source>
</evidence>
<comment type="caution">
    <text evidence="4">The sequence shown here is derived from an EMBL/GenBank/DDBJ whole genome shotgun (WGS) entry which is preliminary data.</text>
</comment>
<organism evidence="4 5">
    <name type="scientific">Streptomyces coryli</name>
    <dbReference type="NCBI Taxonomy" id="1128680"/>
    <lineage>
        <taxon>Bacteria</taxon>
        <taxon>Bacillati</taxon>
        <taxon>Actinomycetota</taxon>
        <taxon>Actinomycetes</taxon>
        <taxon>Kitasatosporales</taxon>
        <taxon>Streptomycetaceae</taxon>
        <taxon>Streptomyces</taxon>
    </lineage>
</organism>